<protein>
    <submittedName>
        <fullName evidence="2">Uncharacterized protein</fullName>
    </submittedName>
</protein>
<evidence type="ECO:0000256" key="1">
    <source>
        <dbReference type="SAM" id="MobiDB-lite"/>
    </source>
</evidence>
<evidence type="ECO:0000313" key="3">
    <source>
        <dbReference type="Proteomes" id="UP000829196"/>
    </source>
</evidence>
<reference evidence="2" key="1">
    <citation type="journal article" date="2022" name="Front. Genet.">
        <title>Chromosome-Scale Assembly of the Dendrobium nobile Genome Provides Insights Into the Molecular Mechanism of the Biosynthesis of the Medicinal Active Ingredient of Dendrobium.</title>
        <authorList>
            <person name="Xu Q."/>
            <person name="Niu S.-C."/>
            <person name="Li K.-L."/>
            <person name="Zheng P.-J."/>
            <person name="Zhang X.-J."/>
            <person name="Jia Y."/>
            <person name="Liu Y."/>
            <person name="Niu Y.-X."/>
            <person name="Yu L.-H."/>
            <person name="Chen D.-F."/>
            <person name="Zhang G.-Q."/>
        </authorList>
    </citation>
    <scope>NUCLEOTIDE SEQUENCE</scope>
    <source>
        <tissue evidence="2">Leaf</tissue>
    </source>
</reference>
<evidence type="ECO:0000313" key="2">
    <source>
        <dbReference type="EMBL" id="KAI0501570.1"/>
    </source>
</evidence>
<comment type="caution">
    <text evidence="2">The sequence shown here is derived from an EMBL/GenBank/DDBJ whole genome shotgun (WGS) entry which is preliminary data.</text>
</comment>
<dbReference type="OrthoDB" id="843671at2759"/>
<organism evidence="2 3">
    <name type="scientific">Dendrobium nobile</name>
    <name type="common">Orchid</name>
    <dbReference type="NCBI Taxonomy" id="94219"/>
    <lineage>
        <taxon>Eukaryota</taxon>
        <taxon>Viridiplantae</taxon>
        <taxon>Streptophyta</taxon>
        <taxon>Embryophyta</taxon>
        <taxon>Tracheophyta</taxon>
        <taxon>Spermatophyta</taxon>
        <taxon>Magnoliopsida</taxon>
        <taxon>Liliopsida</taxon>
        <taxon>Asparagales</taxon>
        <taxon>Orchidaceae</taxon>
        <taxon>Epidendroideae</taxon>
        <taxon>Malaxideae</taxon>
        <taxon>Dendrobiinae</taxon>
        <taxon>Dendrobium</taxon>
    </lineage>
</organism>
<feature type="compositionally biased region" description="Low complexity" evidence="1">
    <location>
        <begin position="195"/>
        <end position="210"/>
    </location>
</feature>
<accession>A0A8T3AZP1</accession>
<dbReference type="PANTHER" id="PTHR33052">
    <property type="entry name" value="DUF4228 DOMAIN PROTEIN-RELATED"/>
    <property type="match status" value="1"/>
</dbReference>
<dbReference type="Proteomes" id="UP000829196">
    <property type="component" value="Unassembled WGS sequence"/>
</dbReference>
<keyword evidence="3" id="KW-1185">Reference proteome</keyword>
<sequence length="210" mass="22770">MFSVPTLKSTLSAYALQAVITPPNPFIYTLSSPFPPPSIAKSPKIFGQDITGIFLCIAMGLCTSCETTTVAPITTAKLILINGELREFACPVKAAQALQKDEEFFVCDADEMDFGGFVTAVPDTVELRLGQIYFVLPRSMLRQPLQAADLAALAVKASSALMRAAPDGETQLVFSETRSEPAERTPERRRRKRSSGSGRSFESNLSSIVE</sequence>
<name>A0A8T3AZP1_DENNO</name>
<gene>
    <name evidence="2" type="ORF">KFK09_016515</name>
</gene>
<proteinExistence type="predicted"/>
<dbReference type="AlphaFoldDB" id="A0A8T3AZP1"/>
<feature type="region of interest" description="Disordered" evidence="1">
    <location>
        <begin position="170"/>
        <end position="210"/>
    </location>
</feature>
<dbReference type="EMBL" id="JAGYWB010000012">
    <property type="protein sequence ID" value="KAI0501570.1"/>
    <property type="molecule type" value="Genomic_DNA"/>
</dbReference>
<dbReference type="Pfam" id="PF14009">
    <property type="entry name" value="PADRE"/>
    <property type="match status" value="1"/>
</dbReference>
<feature type="compositionally biased region" description="Basic and acidic residues" evidence="1">
    <location>
        <begin position="177"/>
        <end position="186"/>
    </location>
</feature>
<dbReference type="InterPro" id="IPR025322">
    <property type="entry name" value="PADRE_dom"/>
</dbReference>